<sequence length="512" mass="57087">MGVWVMDSGATHHMCPFKELFSDLDERATGTVRVANGAREPVKGKGSVTIIMHEESGGWKITFQKVMYVPGLHSNLISIHQLDNKGLGMKIHHGCFSVFEDNNIVLFKAIASKDSNVYLVRVKEYEVNGGNVQCTAFSAVESEMRAFNAGALWHKRFGHLKGIPDQCKAPKEFSECDACHQGKMKKLPPALSSNRGEGPIELVHSDVAGPILPTTAGGSKYVVTFLDDFSRPVNGIPIELWHGKSLNLSDLNLMKVFGCKAFALCDKKSKIEPRGIECIFLGCEEGSKAYRVWDIVNEKVIVSRHVTFIETKFPYHQPNLIHQSGEVGKLEIDGFPFDSSDDDVQQPMYTEEEPVIDEPVIDEPVIDEPVIDEPVIDEPVIDEPVIDEPVIDEPVIDEPVNPVRSSRVRKHKKCSCCLVEEDCCLAEESEDESCVSNVPQTVKEALSRGDAERWKVAIENEMLNHEKNRTWTLVPRPEDVNVIGCRMVFNVKSDGTYKARLVALGYRQIKGV</sequence>
<keyword evidence="3" id="KW-0645">Protease</keyword>
<dbReference type="Pfam" id="PF25597">
    <property type="entry name" value="SH3_retrovirus"/>
    <property type="match status" value="1"/>
</dbReference>
<comment type="function">
    <text evidence="1">The aspartyl protease (PR) mediates the proteolytic cleavages of the Gag and Gag-Pol polyproteins after assembly of the VLP.</text>
</comment>
<dbReference type="InterPro" id="IPR039537">
    <property type="entry name" value="Retrotran_Ty1/copia-like"/>
</dbReference>
<evidence type="ECO:0000256" key="10">
    <source>
        <dbReference type="ARBA" id="ARBA00022842"/>
    </source>
</evidence>
<keyword evidence="15" id="KW-0233">DNA recombination</keyword>
<dbReference type="PANTHER" id="PTHR42648:SF11">
    <property type="entry name" value="TRANSPOSON TY4-P GAG-POL POLYPROTEIN"/>
    <property type="match status" value="1"/>
</dbReference>
<evidence type="ECO:0000256" key="3">
    <source>
        <dbReference type="ARBA" id="ARBA00022670"/>
    </source>
</evidence>
<feature type="domain" description="Retroviral polymerase SH3-like" evidence="17">
    <location>
        <begin position="259"/>
        <end position="318"/>
    </location>
</feature>
<accession>A0AAV7X3C4</accession>
<evidence type="ECO:0000256" key="13">
    <source>
        <dbReference type="ARBA" id="ARBA00022932"/>
    </source>
</evidence>
<dbReference type="InterPro" id="IPR036397">
    <property type="entry name" value="RNaseH_sf"/>
</dbReference>
<dbReference type="GO" id="GO:0005524">
    <property type="term" value="F:ATP binding"/>
    <property type="evidence" value="ECO:0007669"/>
    <property type="project" value="UniProtKB-KW"/>
</dbReference>
<dbReference type="GO" id="GO:0003676">
    <property type="term" value="F:nucleic acid binding"/>
    <property type="evidence" value="ECO:0007669"/>
    <property type="project" value="InterPro"/>
</dbReference>
<dbReference type="GO" id="GO:0003887">
    <property type="term" value="F:DNA-directed DNA polymerase activity"/>
    <property type="evidence" value="ECO:0007669"/>
    <property type="project" value="UniProtKB-KW"/>
</dbReference>
<dbReference type="GO" id="GO:0004519">
    <property type="term" value="F:endonuclease activity"/>
    <property type="evidence" value="ECO:0007669"/>
    <property type="project" value="UniProtKB-KW"/>
</dbReference>
<dbReference type="GO" id="GO:0003964">
    <property type="term" value="F:RNA-directed DNA polymerase activity"/>
    <property type="evidence" value="ECO:0007669"/>
    <property type="project" value="UniProtKB-KW"/>
</dbReference>
<dbReference type="GO" id="GO:0006310">
    <property type="term" value="P:DNA recombination"/>
    <property type="evidence" value="ECO:0007669"/>
    <property type="project" value="UniProtKB-KW"/>
</dbReference>
<proteinExistence type="predicted"/>
<evidence type="ECO:0000259" key="16">
    <source>
        <dbReference type="Pfam" id="PF22936"/>
    </source>
</evidence>
<dbReference type="EMBL" id="JAPTSV010000786">
    <property type="protein sequence ID" value="KAJ1519057.1"/>
    <property type="molecule type" value="Genomic_DNA"/>
</dbReference>
<feature type="domain" description="Retrovirus-related Pol polyprotein from transposon TNT 1-94-like beta-barrel" evidence="16">
    <location>
        <begin position="4"/>
        <end position="86"/>
    </location>
</feature>
<evidence type="ECO:0000256" key="12">
    <source>
        <dbReference type="ARBA" id="ARBA00022918"/>
    </source>
</evidence>
<dbReference type="InterPro" id="IPR054722">
    <property type="entry name" value="PolX-like_BBD"/>
</dbReference>
<comment type="caution">
    <text evidence="18">The sequence shown here is derived from an EMBL/GenBank/DDBJ whole genome shotgun (WGS) entry which is preliminary data.</text>
</comment>
<dbReference type="GO" id="GO:0008233">
    <property type="term" value="F:peptidase activity"/>
    <property type="evidence" value="ECO:0007669"/>
    <property type="project" value="UniProtKB-KW"/>
</dbReference>
<evidence type="ECO:0000256" key="5">
    <source>
        <dbReference type="ARBA" id="ARBA00022723"/>
    </source>
</evidence>
<dbReference type="Proteomes" id="UP001075354">
    <property type="component" value="Unassembled WGS sequence"/>
</dbReference>
<name>A0AAV7X3C4_9NEOP</name>
<evidence type="ECO:0008006" key="20">
    <source>
        <dbReference type="Google" id="ProtNLM"/>
    </source>
</evidence>
<keyword evidence="13" id="KW-0239">DNA-directed DNA polymerase</keyword>
<keyword evidence="19" id="KW-1185">Reference proteome</keyword>
<keyword evidence="6" id="KW-0547">Nucleotide-binding</keyword>
<keyword evidence="4" id="KW-0540">Nuclease</keyword>
<evidence type="ECO:0000256" key="1">
    <source>
        <dbReference type="ARBA" id="ARBA00002180"/>
    </source>
</evidence>
<evidence type="ECO:0000256" key="9">
    <source>
        <dbReference type="ARBA" id="ARBA00022840"/>
    </source>
</evidence>
<organism evidence="18 19">
    <name type="scientific">Megalurothrips usitatus</name>
    <name type="common">bean blossom thrips</name>
    <dbReference type="NCBI Taxonomy" id="439358"/>
    <lineage>
        <taxon>Eukaryota</taxon>
        <taxon>Metazoa</taxon>
        <taxon>Ecdysozoa</taxon>
        <taxon>Arthropoda</taxon>
        <taxon>Hexapoda</taxon>
        <taxon>Insecta</taxon>
        <taxon>Pterygota</taxon>
        <taxon>Neoptera</taxon>
        <taxon>Paraneoptera</taxon>
        <taxon>Thysanoptera</taxon>
        <taxon>Terebrantia</taxon>
        <taxon>Thripoidea</taxon>
        <taxon>Thripidae</taxon>
        <taxon>Megalurothrips</taxon>
    </lineage>
</organism>
<keyword evidence="5" id="KW-0479">Metal-binding</keyword>
<dbReference type="Pfam" id="PF22936">
    <property type="entry name" value="Pol_BBD"/>
    <property type="match status" value="1"/>
</dbReference>
<evidence type="ECO:0000256" key="15">
    <source>
        <dbReference type="ARBA" id="ARBA00023172"/>
    </source>
</evidence>
<keyword evidence="2" id="KW-1188">Viral release from host cell</keyword>
<dbReference type="GO" id="GO:0015074">
    <property type="term" value="P:DNA integration"/>
    <property type="evidence" value="ECO:0007669"/>
    <property type="project" value="UniProtKB-KW"/>
</dbReference>
<evidence type="ECO:0000256" key="14">
    <source>
        <dbReference type="ARBA" id="ARBA00023113"/>
    </source>
</evidence>
<evidence type="ECO:0000256" key="4">
    <source>
        <dbReference type="ARBA" id="ARBA00022722"/>
    </source>
</evidence>
<keyword evidence="14" id="KW-0917">Virion maturation</keyword>
<evidence type="ECO:0000259" key="17">
    <source>
        <dbReference type="Pfam" id="PF25597"/>
    </source>
</evidence>
<evidence type="ECO:0000256" key="2">
    <source>
        <dbReference type="ARBA" id="ARBA00022612"/>
    </source>
</evidence>
<evidence type="ECO:0000256" key="8">
    <source>
        <dbReference type="ARBA" id="ARBA00022801"/>
    </source>
</evidence>
<keyword evidence="13" id="KW-0548">Nucleotidyltransferase</keyword>
<evidence type="ECO:0000256" key="7">
    <source>
        <dbReference type="ARBA" id="ARBA00022759"/>
    </source>
</evidence>
<keyword evidence="7" id="KW-0255">Endonuclease</keyword>
<keyword evidence="11" id="KW-0229">DNA integration</keyword>
<keyword evidence="9" id="KW-0067">ATP-binding</keyword>
<keyword evidence="8" id="KW-0378">Hydrolase</keyword>
<keyword evidence="10" id="KW-0460">Magnesium</keyword>
<evidence type="ECO:0000256" key="11">
    <source>
        <dbReference type="ARBA" id="ARBA00022908"/>
    </source>
</evidence>
<dbReference type="GO" id="GO:0046872">
    <property type="term" value="F:metal ion binding"/>
    <property type="evidence" value="ECO:0007669"/>
    <property type="project" value="UniProtKB-KW"/>
</dbReference>
<reference evidence="18" key="1">
    <citation type="submission" date="2022-12" db="EMBL/GenBank/DDBJ databases">
        <title>Chromosome-level genome assembly of the bean flower thrips Megalurothrips usitatus.</title>
        <authorList>
            <person name="Ma L."/>
            <person name="Liu Q."/>
            <person name="Li H."/>
            <person name="Cai W."/>
        </authorList>
    </citation>
    <scope>NUCLEOTIDE SEQUENCE</scope>
    <source>
        <strain evidence="18">Cailab_2022a</strain>
    </source>
</reference>
<keyword evidence="13" id="KW-0808">Transferase</keyword>
<evidence type="ECO:0000313" key="18">
    <source>
        <dbReference type="EMBL" id="KAJ1519057.1"/>
    </source>
</evidence>
<evidence type="ECO:0000256" key="6">
    <source>
        <dbReference type="ARBA" id="ARBA00022741"/>
    </source>
</evidence>
<dbReference type="Gene3D" id="3.30.420.10">
    <property type="entry name" value="Ribonuclease H-like superfamily/Ribonuclease H"/>
    <property type="match status" value="1"/>
</dbReference>
<gene>
    <name evidence="18" type="ORF">ONE63_011300</name>
</gene>
<protein>
    <recommendedName>
        <fullName evidence="20">GAG-pre-integrase domain-containing protein</fullName>
    </recommendedName>
</protein>
<dbReference type="GO" id="GO:0006508">
    <property type="term" value="P:proteolysis"/>
    <property type="evidence" value="ECO:0007669"/>
    <property type="project" value="UniProtKB-KW"/>
</dbReference>
<dbReference type="AlphaFoldDB" id="A0AAV7X3C4"/>
<evidence type="ECO:0000313" key="19">
    <source>
        <dbReference type="Proteomes" id="UP001075354"/>
    </source>
</evidence>
<keyword evidence="12" id="KW-0695">RNA-directed DNA polymerase</keyword>
<dbReference type="PANTHER" id="PTHR42648">
    <property type="entry name" value="TRANSPOSASE, PUTATIVE-RELATED"/>
    <property type="match status" value="1"/>
</dbReference>
<dbReference type="InterPro" id="IPR057670">
    <property type="entry name" value="SH3_retrovirus"/>
</dbReference>